<dbReference type="OrthoDB" id="9802248at2"/>
<evidence type="ECO:0000259" key="1">
    <source>
        <dbReference type="SMART" id="SM00849"/>
    </source>
</evidence>
<dbReference type="Proteomes" id="UP000236893">
    <property type="component" value="Unassembled WGS sequence"/>
</dbReference>
<evidence type="ECO:0000313" key="2">
    <source>
        <dbReference type="EMBL" id="POY39207.1"/>
    </source>
</evidence>
<organism evidence="2 3">
    <name type="scientific">Solitalea longa</name>
    <dbReference type="NCBI Taxonomy" id="2079460"/>
    <lineage>
        <taxon>Bacteria</taxon>
        <taxon>Pseudomonadati</taxon>
        <taxon>Bacteroidota</taxon>
        <taxon>Sphingobacteriia</taxon>
        <taxon>Sphingobacteriales</taxon>
        <taxon>Sphingobacteriaceae</taxon>
        <taxon>Solitalea</taxon>
    </lineage>
</organism>
<sequence length="221" mass="24764">MKEIAKNVYQLALMPRNSINCYIIDNILIDAGIRSSANRIAKAIKNHPIKKHVLTHAHADHQGCSSVICQQLNVPLITSESEQAVMESGRITQEYPNQRHFISRFQQKFWAGPAHPVSQTIKEGDQIGSFVVIETPGHSKGHLSFFRESDRVLIVGDALVNMNLLTTSVGLRQPPDLFTSDKNQNIESIKKIHALNPRILCFGHGPVLVNNGDLDRFMERL</sequence>
<name>A0A2S5AAE5_9SPHI</name>
<dbReference type="Pfam" id="PF00753">
    <property type="entry name" value="Lactamase_B"/>
    <property type="match status" value="1"/>
</dbReference>
<comment type="caution">
    <text evidence="2">The sequence shown here is derived from an EMBL/GenBank/DDBJ whole genome shotgun (WGS) entry which is preliminary data.</text>
</comment>
<dbReference type="InterPro" id="IPR001279">
    <property type="entry name" value="Metallo-B-lactamas"/>
</dbReference>
<keyword evidence="2" id="KW-0378">Hydrolase</keyword>
<dbReference type="PANTHER" id="PTHR42951">
    <property type="entry name" value="METALLO-BETA-LACTAMASE DOMAIN-CONTAINING"/>
    <property type="match status" value="1"/>
</dbReference>
<dbReference type="AlphaFoldDB" id="A0A2S5AAE5"/>
<dbReference type="CDD" id="cd07721">
    <property type="entry name" value="yflN-like_MBL-fold"/>
    <property type="match status" value="1"/>
</dbReference>
<proteinExistence type="predicted"/>
<dbReference type="InterPro" id="IPR036866">
    <property type="entry name" value="RibonucZ/Hydroxyglut_hydro"/>
</dbReference>
<keyword evidence="3" id="KW-1185">Reference proteome</keyword>
<gene>
    <name evidence="2" type="ORF">C3K47_01555</name>
</gene>
<evidence type="ECO:0000313" key="3">
    <source>
        <dbReference type="Proteomes" id="UP000236893"/>
    </source>
</evidence>
<dbReference type="RefSeq" id="WP_103787309.1">
    <property type="nucleotide sequence ID" value="NZ_PQVF01000001.1"/>
</dbReference>
<dbReference type="InterPro" id="IPR050855">
    <property type="entry name" value="NDM-1-like"/>
</dbReference>
<dbReference type="SUPFAM" id="SSF56281">
    <property type="entry name" value="Metallo-hydrolase/oxidoreductase"/>
    <property type="match status" value="1"/>
</dbReference>
<dbReference type="EMBL" id="PQVF01000001">
    <property type="protein sequence ID" value="POY39207.1"/>
    <property type="molecule type" value="Genomic_DNA"/>
</dbReference>
<dbReference type="GO" id="GO:0016787">
    <property type="term" value="F:hydrolase activity"/>
    <property type="evidence" value="ECO:0007669"/>
    <property type="project" value="UniProtKB-KW"/>
</dbReference>
<dbReference type="Gene3D" id="3.60.15.10">
    <property type="entry name" value="Ribonuclease Z/Hydroxyacylglutathione hydrolase-like"/>
    <property type="match status" value="1"/>
</dbReference>
<dbReference type="PANTHER" id="PTHR42951:SF17">
    <property type="entry name" value="METALLO-BETA-LACTAMASE DOMAIN-CONTAINING PROTEIN"/>
    <property type="match status" value="1"/>
</dbReference>
<accession>A0A2S5AAE5</accession>
<dbReference type="SMART" id="SM00849">
    <property type="entry name" value="Lactamase_B"/>
    <property type="match status" value="1"/>
</dbReference>
<reference evidence="2 3" key="1">
    <citation type="submission" date="2018-01" db="EMBL/GenBank/DDBJ databases">
        <authorList>
            <person name="Gaut B.S."/>
            <person name="Morton B.R."/>
            <person name="Clegg M.T."/>
            <person name="Duvall M.R."/>
        </authorList>
    </citation>
    <scope>NUCLEOTIDE SEQUENCE [LARGE SCALE GENOMIC DNA]</scope>
    <source>
        <strain evidence="2 3">HR-AV</strain>
    </source>
</reference>
<feature type="domain" description="Metallo-beta-lactamase" evidence="1">
    <location>
        <begin position="18"/>
        <end position="204"/>
    </location>
</feature>
<protein>
    <submittedName>
        <fullName evidence="2">MBL fold metallo-hydrolase</fullName>
    </submittedName>
</protein>